<evidence type="ECO:0000313" key="1">
    <source>
        <dbReference type="EMBL" id="MBC8557824.1"/>
    </source>
</evidence>
<protein>
    <submittedName>
        <fullName evidence="1">Integrase DNA-binding domain-containing protein</fullName>
    </submittedName>
</protein>
<dbReference type="Proteomes" id="UP000637513">
    <property type="component" value="Unassembled WGS sequence"/>
</dbReference>
<evidence type="ECO:0000313" key="2">
    <source>
        <dbReference type="Proteomes" id="UP000637513"/>
    </source>
</evidence>
<dbReference type="Gene3D" id="3.30.160.60">
    <property type="entry name" value="Classic Zinc Finger"/>
    <property type="match status" value="1"/>
</dbReference>
<name>A0ABR7MVK5_9FIRM</name>
<proteinExistence type="predicted"/>
<organism evidence="1 2">
    <name type="scientific">Jutongia hominis</name>
    <dbReference type="NCBI Taxonomy" id="2763664"/>
    <lineage>
        <taxon>Bacteria</taxon>
        <taxon>Bacillati</taxon>
        <taxon>Bacillota</taxon>
        <taxon>Clostridia</taxon>
        <taxon>Lachnospirales</taxon>
        <taxon>Lachnospiraceae</taxon>
        <taxon>Jutongia</taxon>
    </lineage>
</organism>
<comment type="caution">
    <text evidence="1">The sequence shown here is derived from an EMBL/GenBank/DDBJ whole genome shotgun (WGS) entry which is preliminary data.</text>
</comment>
<keyword evidence="1" id="KW-0238">DNA-binding</keyword>
<reference evidence="1 2" key="1">
    <citation type="submission" date="2020-08" db="EMBL/GenBank/DDBJ databases">
        <title>Genome public.</title>
        <authorList>
            <person name="Liu C."/>
            <person name="Sun Q."/>
        </authorList>
    </citation>
    <scope>NUCLEOTIDE SEQUENCE [LARGE SCALE GENOMIC DNA]</scope>
    <source>
        <strain evidence="1 2">BX3</strain>
    </source>
</reference>
<sequence length="18" mass="2128">MKEKRRDSKGRILHTGES</sequence>
<keyword evidence="2" id="KW-1185">Reference proteome</keyword>
<accession>A0ABR7MVK5</accession>
<gene>
    <name evidence="1" type="ORF">H8700_08900</name>
</gene>
<dbReference type="EMBL" id="JACRSW010000032">
    <property type="protein sequence ID" value="MBC8557824.1"/>
    <property type="molecule type" value="Genomic_DNA"/>
</dbReference>
<dbReference type="GO" id="GO:0003677">
    <property type="term" value="F:DNA binding"/>
    <property type="evidence" value="ECO:0007669"/>
    <property type="project" value="UniProtKB-KW"/>
</dbReference>